<feature type="region of interest" description="Disordered" evidence="1">
    <location>
        <begin position="36"/>
        <end position="61"/>
    </location>
</feature>
<protein>
    <submittedName>
        <fullName evidence="2">Uncharacterized protein</fullName>
    </submittedName>
</protein>
<evidence type="ECO:0000256" key="1">
    <source>
        <dbReference type="SAM" id="MobiDB-lite"/>
    </source>
</evidence>
<dbReference type="Gene3D" id="3.90.1530.10">
    <property type="entry name" value="Conserved hypothetical protein from pyrococcus furiosus pfu- 392566-001, ParB domain"/>
    <property type="match status" value="1"/>
</dbReference>
<accession>A0A6M3IRB0</accession>
<reference evidence="2" key="1">
    <citation type="submission" date="2020-03" db="EMBL/GenBank/DDBJ databases">
        <title>The deep terrestrial virosphere.</title>
        <authorList>
            <person name="Holmfeldt K."/>
            <person name="Nilsson E."/>
            <person name="Simone D."/>
            <person name="Lopez-Fernandez M."/>
            <person name="Wu X."/>
            <person name="de Brujin I."/>
            <person name="Lundin D."/>
            <person name="Andersson A."/>
            <person name="Bertilsson S."/>
            <person name="Dopson M."/>
        </authorList>
    </citation>
    <scope>NUCLEOTIDE SEQUENCE</scope>
    <source>
        <strain evidence="2">MM415B01211</strain>
    </source>
</reference>
<dbReference type="InterPro" id="IPR036086">
    <property type="entry name" value="ParB/Sulfiredoxin_sf"/>
</dbReference>
<organism evidence="2">
    <name type="scientific">viral metagenome</name>
    <dbReference type="NCBI Taxonomy" id="1070528"/>
    <lineage>
        <taxon>unclassified sequences</taxon>
        <taxon>metagenomes</taxon>
        <taxon>organismal metagenomes</taxon>
    </lineage>
</organism>
<name>A0A6M3IRB0_9ZZZZ</name>
<sequence>MFIQCPICYDEVNKYMEHQGKKMCTNCYVEKYGGEGSGNFGHEGRPGEVGGSGENGASNKITDKTIDVWREKKNTQEPQYRDVELMSTDDISRFKEFDRVKTPNNTQEGRERLKESIRKNGITEAVILDVDKAGRVKVTEGNNRIEIAKELGIKVVPVRVMRSIGVTKQEQGLPIHMIDIPDSAYYDWDLKEGRKNLKATMSPSELGLKIVSKIYSLEVEEFGGEGSGNFY</sequence>
<feature type="compositionally biased region" description="Gly residues" evidence="1">
    <location>
        <begin position="36"/>
        <end position="54"/>
    </location>
</feature>
<evidence type="ECO:0000313" key="2">
    <source>
        <dbReference type="EMBL" id="QJA59973.1"/>
    </source>
</evidence>
<dbReference type="EMBL" id="MT141391">
    <property type="protein sequence ID" value="QJA59973.1"/>
    <property type="molecule type" value="Genomic_DNA"/>
</dbReference>
<proteinExistence type="predicted"/>
<gene>
    <name evidence="2" type="ORF">MM415B01211_0005</name>
</gene>
<dbReference type="AlphaFoldDB" id="A0A6M3IRB0"/>
<dbReference type="SUPFAM" id="SSF110849">
    <property type="entry name" value="ParB/Sulfiredoxin"/>
    <property type="match status" value="1"/>
</dbReference>